<evidence type="ECO:0000313" key="3">
    <source>
        <dbReference type="Proteomes" id="UP000501705"/>
    </source>
</evidence>
<keyword evidence="1" id="KW-0812">Transmembrane</keyword>
<dbReference type="Proteomes" id="UP000501705">
    <property type="component" value="Chromosome"/>
</dbReference>
<dbReference type="AlphaFoldDB" id="A0A6G9XQ86"/>
<gene>
    <name evidence="2" type="ORF">F5X71_13030</name>
</gene>
<reference evidence="2 3" key="1">
    <citation type="journal article" date="2019" name="ACS Chem. Biol.">
        <title>Identification and Mobilization of a Cryptic Antibiotic Biosynthesis Gene Locus from a Human-Pathogenic Nocardia Isolate.</title>
        <authorList>
            <person name="Herisse M."/>
            <person name="Ishida K."/>
            <person name="Porter J.L."/>
            <person name="Howden B."/>
            <person name="Hertweck C."/>
            <person name="Stinear T.P."/>
            <person name="Pidot S.J."/>
        </authorList>
    </citation>
    <scope>NUCLEOTIDE SEQUENCE [LARGE SCALE GENOMIC DNA]</scope>
    <source>
        <strain evidence="2 3">AUSMDU00024985</strain>
    </source>
</reference>
<dbReference type="EMBL" id="CP046171">
    <property type="protein sequence ID" value="QIS03112.1"/>
    <property type="molecule type" value="Genomic_DNA"/>
</dbReference>
<protein>
    <submittedName>
        <fullName evidence="2">Alkaline shock response membrane anchor protein AmaP</fullName>
    </submittedName>
</protein>
<sequence length="191" mass="20516">MSRINRPATLNRGVLGLVGVLLLAAGVFAVAAHFGKLSWVRSGDTVVPGTQAPPAWVLWVAVAVAVLIALLCLRWLLAQVFRMPKSVTWRTGGTEWPGTTVLESAVAAAPVATDIESYAGVRSASAWLCGDRTAPELHLVVTAEPNADIAELRRSILGHALTRLRTALEVEIIPVTLEIDFAEDRRPARVR</sequence>
<feature type="transmembrane region" description="Helical" evidence="1">
    <location>
        <begin position="56"/>
        <end position="77"/>
    </location>
</feature>
<evidence type="ECO:0000313" key="2">
    <source>
        <dbReference type="EMBL" id="QIS03112.1"/>
    </source>
</evidence>
<keyword evidence="1" id="KW-0472">Membrane</keyword>
<proteinExistence type="predicted"/>
<name>A0A6G9XQ86_NOCBR</name>
<organism evidence="2 3">
    <name type="scientific">Nocardia brasiliensis</name>
    <dbReference type="NCBI Taxonomy" id="37326"/>
    <lineage>
        <taxon>Bacteria</taxon>
        <taxon>Bacillati</taxon>
        <taxon>Actinomycetota</taxon>
        <taxon>Actinomycetes</taxon>
        <taxon>Mycobacteriales</taxon>
        <taxon>Nocardiaceae</taxon>
        <taxon>Nocardia</taxon>
    </lineage>
</organism>
<keyword evidence="1" id="KW-1133">Transmembrane helix</keyword>
<accession>A0A6G9XQ86</accession>
<dbReference type="RefSeq" id="WP_167462180.1">
    <property type="nucleotide sequence ID" value="NZ_CP046171.1"/>
</dbReference>
<evidence type="ECO:0000256" key="1">
    <source>
        <dbReference type="SAM" id="Phobius"/>
    </source>
</evidence>